<keyword evidence="9" id="KW-0679">Respiratory chain</keyword>
<evidence type="ECO:0000313" key="10">
    <source>
        <dbReference type="EMBL" id="QCW57654.1"/>
    </source>
</evidence>
<dbReference type="InterPro" id="IPR000440">
    <property type="entry name" value="NADH_UbQ/plastoQ_OxRdtase_su3"/>
</dbReference>
<protein>
    <recommendedName>
        <fullName evidence="3 9">NADH-ubiquinone oxidoreductase chain 3</fullName>
        <ecNumber evidence="9">7.1.1.2</ecNumber>
    </recommendedName>
</protein>
<comment type="catalytic activity">
    <reaction evidence="8 9">
        <text>a ubiquinone + NADH + 5 H(+)(in) = a ubiquinol + NAD(+) + 4 H(+)(out)</text>
        <dbReference type="Rhea" id="RHEA:29091"/>
        <dbReference type="Rhea" id="RHEA-COMP:9565"/>
        <dbReference type="Rhea" id="RHEA-COMP:9566"/>
        <dbReference type="ChEBI" id="CHEBI:15378"/>
        <dbReference type="ChEBI" id="CHEBI:16389"/>
        <dbReference type="ChEBI" id="CHEBI:17976"/>
        <dbReference type="ChEBI" id="CHEBI:57540"/>
        <dbReference type="ChEBI" id="CHEBI:57945"/>
        <dbReference type="EC" id="7.1.1.2"/>
    </reaction>
</comment>
<organism evidence="10">
    <name type="scientific">Oreohelix idahoensis</name>
    <dbReference type="NCBI Taxonomy" id="2584915"/>
    <lineage>
        <taxon>Eukaryota</taxon>
        <taxon>Metazoa</taxon>
        <taxon>Spiralia</taxon>
        <taxon>Lophotrochozoa</taxon>
        <taxon>Mollusca</taxon>
        <taxon>Gastropoda</taxon>
        <taxon>Heterobranchia</taxon>
        <taxon>Euthyneura</taxon>
        <taxon>Panpulmonata</taxon>
        <taxon>Eupulmonata</taxon>
        <taxon>Stylommatophora</taxon>
        <taxon>Helicina</taxon>
        <taxon>Discoidea</taxon>
        <taxon>Oreohelicidae</taxon>
        <taxon>Oreohelix</taxon>
    </lineage>
</organism>
<proteinExistence type="inferred from homology"/>
<keyword evidence="9" id="KW-0830">Ubiquinone</keyword>
<dbReference type="Pfam" id="PF00507">
    <property type="entry name" value="Oxidored_q4"/>
    <property type="match status" value="1"/>
</dbReference>
<gene>
    <name evidence="10" type="primary">nad3</name>
</gene>
<name>A0A4Y5P336_9EUPU</name>
<geneLocation type="mitochondrion" evidence="10"/>
<evidence type="ECO:0000256" key="8">
    <source>
        <dbReference type="ARBA" id="ARBA00049551"/>
    </source>
</evidence>
<evidence type="ECO:0000256" key="3">
    <source>
        <dbReference type="ARBA" id="ARBA00021007"/>
    </source>
</evidence>
<comment type="similarity">
    <text evidence="2 9">Belongs to the complex I subunit 3 family.</text>
</comment>
<dbReference type="EMBL" id="MK290736">
    <property type="protein sequence ID" value="QCW57654.1"/>
    <property type="molecule type" value="Genomic_DNA"/>
</dbReference>
<keyword evidence="9" id="KW-0249">Electron transport</keyword>
<evidence type="ECO:0000256" key="4">
    <source>
        <dbReference type="ARBA" id="ARBA00022448"/>
    </source>
</evidence>
<feature type="transmembrane region" description="Helical" evidence="9">
    <location>
        <begin position="87"/>
        <end position="106"/>
    </location>
</feature>
<keyword evidence="7 9" id="KW-0472">Membrane</keyword>
<dbReference type="EC" id="7.1.1.2" evidence="9"/>
<dbReference type="GO" id="GO:0008137">
    <property type="term" value="F:NADH dehydrogenase (ubiquinone) activity"/>
    <property type="evidence" value="ECO:0007669"/>
    <property type="project" value="UniProtKB-UniRule"/>
</dbReference>
<dbReference type="PANTHER" id="PTHR11058">
    <property type="entry name" value="NADH-UBIQUINONE OXIDOREDUCTASE CHAIN 3"/>
    <property type="match status" value="1"/>
</dbReference>
<sequence>MMPHMLMSLIIPIFLLFIYLLTFYINENNSMTTEKLTPFECGFEPMSKMRMPFSIRFFILVLLFLIFDVEIALLFPFLSKMMMMQSLSLHLLFISFLSILLIGLLFEWNKGALEWQE</sequence>
<evidence type="ECO:0000256" key="7">
    <source>
        <dbReference type="ARBA" id="ARBA00023136"/>
    </source>
</evidence>
<feature type="transmembrane region" description="Helical" evidence="9">
    <location>
        <begin position="55"/>
        <end position="75"/>
    </location>
</feature>
<keyword evidence="9" id="KW-0520">NAD</keyword>
<evidence type="ECO:0000256" key="6">
    <source>
        <dbReference type="ARBA" id="ARBA00022989"/>
    </source>
</evidence>
<keyword evidence="4 9" id="KW-0813">Transport</keyword>
<dbReference type="AlphaFoldDB" id="A0A4Y5P336"/>
<keyword evidence="5 9" id="KW-0812">Transmembrane</keyword>
<evidence type="ECO:0000256" key="5">
    <source>
        <dbReference type="ARBA" id="ARBA00022692"/>
    </source>
</evidence>
<comment type="subcellular location">
    <subcellularLocation>
        <location evidence="1">Membrane</location>
    </subcellularLocation>
    <subcellularLocation>
        <location evidence="9">Mitochondrion membrane</location>
        <topology evidence="9">Multi-pass membrane protein</topology>
    </subcellularLocation>
</comment>
<feature type="transmembrane region" description="Helical" evidence="9">
    <location>
        <begin position="6"/>
        <end position="25"/>
    </location>
</feature>
<keyword evidence="9 10" id="KW-0496">Mitochondrion</keyword>
<evidence type="ECO:0000256" key="2">
    <source>
        <dbReference type="ARBA" id="ARBA00008472"/>
    </source>
</evidence>
<reference evidence="10" key="1">
    <citation type="submission" date="2018-12" db="EMBL/GenBank/DDBJ databases">
        <title>The Mitochondrial Genome of Oreohelix idahoensis.</title>
        <authorList>
            <person name="Linscott T.M."/>
            <person name="Parent C.E."/>
        </authorList>
    </citation>
    <scope>NUCLEOTIDE SEQUENCE</scope>
</reference>
<dbReference type="Gene3D" id="1.20.58.1610">
    <property type="entry name" value="NADH:ubiquinone/plastoquinone oxidoreductase, chain 3"/>
    <property type="match status" value="1"/>
</dbReference>
<keyword evidence="9" id="KW-1278">Translocase</keyword>
<dbReference type="InterPro" id="IPR038430">
    <property type="entry name" value="NDAH_ubi_oxred_su3_sf"/>
</dbReference>
<comment type="function">
    <text evidence="9">Core subunit of the mitochondrial membrane respiratory chain NADH dehydrogenase (Complex I) which catalyzes electron transfer from NADH through the respiratory chain, using ubiquinone as an electron acceptor. Essential for the catalytic activity of complex I.</text>
</comment>
<dbReference type="PANTHER" id="PTHR11058:SF9">
    <property type="entry name" value="NADH-UBIQUINONE OXIDOREDUCTASE CHAIN 3"/>
    <property type="match status" value="1"/>
</dbReference>
<evidence type="ECO:0000256" key="1">
    <source>
        <dbReference type="ARBA" id="ARBA00004370"/>
    </source>
</evidence>
<keyword evidence="6 9" id="KW-1133">Transmembrane helix</keyword>
<evidence type="ECO:0000256" key="9">
    <source>
        <dbReference type="RuleBase" id="RU003640"/>
    </source>
</evidence>
<dbReference type="GO" id="GO:0031966">
    <property type="term" value="C:mitochondrial membrane"/>
    <property type="evidence" value="ECO:0007669"/>
    <property type="project" value="UniProtKB-SubCell"/>
</dbReference>
<dbReference type="GO" id="GO:0030964">
    <property type="term" value="C:NADH dehydrogenase complex"/>
    <property type="evidence" value="ECO:0007669"/>
    <property type="project" value="TreeGrafter"/>
</dbReference>
<accession>A0A4Y5P336</accession>